<keyword evidence="3" id="KW-1185">Reference proteome</keyword>
<dbReference type="OrthoDB" id="7057004at2"/>
<protein>
    <submittedName>
        <fullName evidence="2">Uncharacterized membrane protein YoaK (UPF0700 family)</fullName>
    </submittedName>
</protein>
<dbReference type="AlphaFoldDB" id="A0A4Q7P4K7"/>
<evidence type="ECO:0000313" key="3">
    <source>
        <dbReference type="Proteomes" id="UP000292927"/>
    </source>
</evidence>
<feature type="transmembrane region" description="Helical" evidence="1">
    <location>
        <begin position="20"/>
        <end position="40"/>
    </location>
</feature>
<dbReference type="InterPro" id="IPR010699">
    <property type="entry name" value="DUF1275"/>
</dbReference>
<reference evidence="2 3" key="1">
    <citation type="submission" date="2019-02" db="EMBL/GenBank/DDBJ databases">
        <title>Genomic Encyclopedia of Type Strains, Phase IV (KMG-IV): sequencing the most valuable type-strain genomes for metagenomic binning, comparative biology and taxonomic classification.</title>
        <authorList>
            <person name="Goeker M."/>
        </authorList>
    </citation>
    <scope>NUCLEOTIDE SEQUENCE [LARGE SCALE GENOMIC DNA]</scope>
    <source>
        <strain evidence="2 3">DSM 29486</strain>
    </source>
</reference>
<evidence type="ECO:0000256" key="1">
    <source>
        <dbReference type="SAM" id="Phobius"/>
    </source>
</evidence>
<sequence>MKKTRDQNWQMSDTYRIGVLLALAGGFLDAYTFLCRGYAFANAQTGNIVLMGIQAARGEWAGVFFYLVPLAAFFAGILVAEMIRKRYKMSQSIHWRQLVVVLEICILAVAAWIPQGNWNMAANAMISFVCALQIESFRKINGNAFVTTLCTSNLRSATELLYQGVQKKDRGLLTRSIQYFGILLCFVMGAVAGGLLSIAFGLPSVLFVCGLLAVAFGLMFVK</sequence>
<dbReference type="RefSeq" id="WP_130435496.1">
    <property type="nucleotide sequence ID" value="NZ_SGXF01000004.1"/>
</dbReference>
<proteinExistence type="predicted"/>
<evidence type="ECO:0000313" key="2">
    <source>
        <dbReference type="EMBL" id="RZS94380.1"/>
    </source>
</evidence>
<gene>
    <name evidence="2" type="ORF">EV209_2222</name>
</gene>
<feature type="transmembrane region" description="Helical" evidence="1">
    <location>
        <begin position="60"/>
        <end position="83"/>
    </location>
</feature>
<keyword evidence="1" id="KW-0472">Membrane</keyword>
<feature type="transmembrane region" description="Helical" evidence="1">
    <location>
        <begin position="95"/>
        <end position="114"/>
    </location>
</feature>
<dbReference type="EMBL" id="SGXF01000004">
    <property type="protein sequence ID" value="RZS94380.1"/>
    <property type="molecule type" value="Genomic_DNA"/>
</dbReference>
<dbReference type="Pfam" id="PF06912">
    <property type="entry name" value="DUF1275"/>
    <property type="match status" value="1"/>
</dbReference>
<dbReference type="Proteomes" id="UP000292927">
    <property type="component" value="Unassembled WGS sequence"/>
</dbReference>
<organism evidence="2 3">
    <name type="scientific">Cuneatibacter caecimuris</name>
    <dbReference type="NCBI Taxonomy" id="1796618"/>
    <lineage>
        <taxon>Bacteria</taxon>
        <taxon>Bacillati</taxon>
        <taxon>Bacillota</taxon>
        <taxon>Clostridia</taxon>
        <taxon>Lachnospirales</taxon>
        <taxon>Lachnospiraceae</taxon>
        <taxon>Cuneatibacter</taxon>
    </lineage>
</organism>
<dbReference type="PANTHER" id="PTHR37314:SF4">
    <property type="entry name" value="UPF0700 TRANSMEMBRANE PROTEIN YOAK"/>
    <property type="match status" value="1"/>
</dbReference>
<feature type="transmembrane region" description="Helical" evidence="1">
    <location>
        <begin position="204"/>
        <end position="221"/>
    </location>
</feature>
<dbReference type="PANTHER" id="PTHR37314">
    <property type="entry name" value="SLR0142 PROTEIN"/>
    <property type="match status" value="1"/>
</dbReference>
<keyword evidence="1" id="KW-0812">Transmembrane</keyword>
<name>A0A4Q7P4K7_9FIRM</name>
<keyword evidence="1" id="KW-1133">Transmembrane helix</keyword>
<accession>A0A4Q7P4K7</accession>
<feature type="transmembrane region" description="Helical" evidence="1">
    <location>
        <begin position="177"/>
        <end position="198"/>
    </location>
</feature>
<comment type="caution">
    <text evidence="2">The sequence shown here is derived from an EMBL/GenBank/DDBJ whole genome shotgun (WGS) entry which is preliminary data.</text>
</comment>